<keyword evidence="3" id="KW-1185">Reference proteome</keyword>
<name>A0AAV0ZYS8_VICFA</name>
<gene>
    <name evidence="2" type="ORF">VFH_III092240</name>
</gene>
<evidence type="ECO:0000313" key="3">
    <source>
        <dbReference type="Proteomes" id="UP001157006"/>
    </source>
</evidence>
<dbReference type="EMBL" id="OX451738">
    <property type="protein sequence ID" value="CAI8603580.1"/>
    <property type="molecule type" value="Genomic_DNA"/>
</dbReference>
<feature type="compositionally biased region" description="Acidic residues" evidence="1">
    <location>
        <begin position="45"/>
        <end position="58"/>
    </location>
</feature>
<sequence length="109" mass="12242">MAMKFHIDLNQLPEIEDSVEMESETIEHSLDVTATVEDSLNSTEIVEESDIESEEEGDEPAKKSKSLALKYVDKYVKSTKVSESEEVASAAGYEDETDDEEMAFLIKIF</sequence>
<accession>A0AAV0ZYS8</accession>
<dbReference type="Proteomes" id="UP001157006">
    <property type="component" value="Chromosome 3"/>
</dbReference>
<organism evidence="2 3">
    <name type="scientific">Vicia faba</name>
    <name type="common">Broad bean</name>
    <name type="synonym">Faba vulgaris</name>
    <dbReference type="NCBI Taxonomy" id="3906"/>
    <lineage>
        <taxon>Eukaryota</taxon>
        <taxon>Viridiplantae</taxon>
        <taxon>Streptophyta</taxon>
        <taxon>Embryophyta</taxon>
        <taxon>Tracheophyta</taxon>
        <taxon>Spermatophyta</taxon>
        <taxon>Magnoliopsida</taxon>
        <taxon>eudicotyledons</taxon>
        <taxon>Gunneridae</taxon>
        <taxon>Pentapetalae</taxon>
        <taxon>rosids</taxon>
        <taxon>fabids</taxon>
        <taxon>Fabales</taxon>
        <taxon>Fabaceae</taxon>
        <taxon>Papilionoideae</taxon>
        <taxon>50 kb inversion clade</taxon>
        <taxon>NPAAA clade</taxon>
        <taxon>Hologalegina</taxon>
        <taxon>IRL clade</taxon>
        <taxon>Fabeae</taxon>
        <taxon>Vicia</taxon>
    </lineage>
</organism>
<dbReference type="AlphaFoldDB" id="A0AAV0ZYS8"/>
<feature type="region of interest" description="Disordered" evidence="1">
    <location>
        <begin position="41"/>
        <end position="64"/>
    </location>
</feature>
<protein>
    <submittedName>
        <fullName evidence="2">Uncharacterized protein</fullName>
    </submittedName>
</protein>
<reference evidence="2 3" key="1">
    <citation type="submission" date="2023-01" db="EMBL/GenBank/DDBJ databases">
        <authorList>
            <person name="Kreplak J."/>
        </authorList>
    </citation>
    <scope>NUCLEOTIDE SEQUENCE [LARGE SCALE GENOMIC DNA]</scope>
</reference>
<proteinExistence type="predicted"/>
<evidence type="ECO:0000313" key="2">
    <source>
        <dbReference type="EMBL" id="CAI8603580.1"/>
    </source>
</evidence>
<evidence type="ECO:0000256" key="1">
    <source>
        <dbReference type="SAM" id="MobiDB-lite"/>
    </source>
</evidence>